<dbReference type="SUPFAM" id="SSF57184">
    <property type="entry name" value="Growth factor receptor domain"/>
    <property type="match status" value="4"/>
</dbReference>
<dbReference type="SMART" id="SM00179">
    <property type="entry name" value="EGF_CA"/>
    <property type="match status" value="14"/>
</dbReference>
<evidence type="ECO:0000256" key="2">
    <source>
        <dbReference type="ARBA" id="ARBA00022729"/>
    </source>
</evidence>
<dbReference type="CDD" id="cd19941">
    <property type="entry name" value="TIL"/>
    <property type="match status" value="1"/>
</dbReference>
<gene>
    <name evidence="11" type="ORF">C0Q70_02868</name>
</gene>
<feature type="domain" description="EGF-like" evidence="8">
    <location>
        <begin position="684"/>
        <end position="726"/>
    </location>
</feature>
<dbReference type="InterPro" id="IPR001846">
    <property type="entry name" value="VWF_type-D"/>
</dbReference>
<evidence type="ECO:0000256" key="5">
    <source>
        <dbReference type="ARBA" id="ARBA00023157"/>
    </source>
</evidence>
<feature type="domain" description="EGF-like" evidence="8">
    <location>
        <begin position="1425"/>
        <end position="1463"/>
    </location>
</feature>
<dbReference type="GO" id="GO:0005509">
    <property type="term" value="F:calcium ion binding"/>
    <property type="evidence" value="ECO:0007669"/>
    <property type="project" value="InterPro"/>
</dbReference>
<dbReference type="EMBL" id="PZQS01000002">
    <property type="protein sequence ID" value="PVD35899.1"/>
    <property type="molecule type" value="Genomic_DNA"/>
</dbReference>
<dbReference type="PROSITE" id="PS51233">
    <property type="entry name" value="VWFD"/>
    <property type="match status" value="1"/>
</dbReference>
<dbReference type="PROSITE" id="PS51465">
    <property type="entry name" value="KAZAL_2"/>
    <property type="match status" value="2"/>
</dbReference>
<evidence type="ECO:0000256" key="4">
    <source>
        <dbReference type="ARBA" id="ARBA00022837"/>
    </source>
</evidence>
<keyword evidence="3" id="KW-0677">Repeat</keyword>
<keyword evidence="4" id="KW-0106">Calcium</keyword>
<comment type="caution">
    <text evidence="6">Lacks conserved residue(s) required for the propagation of feature annotation.</text>
</comment>
<dbReference type="PROSITE" id="PS01187">
    <property type="entry name" value="EGF_CA"/>
    <property type="match status" value="7"/>
</dbReference>
<feature type="domain" description="EGF-like" evidence="8">
    <location>
        <begin position="1254"/>
        <end position="1296"/>
    </location>
</feature>
<evidence type="ECO:0000256" key="1">
    <source>
        <dbReference type="ARBA" id="ARBA00022536"/>
    </source>
</evidence>
<feature type="domain" description="VWFD" evidence="9">
    <location>
        <begin position="729"/>
        <end position="951"/>
    </location>
</feature>
<evidence type="ECO:0000256" key="7">
    <source>
        <dbReference type="SAM" id="MobiDB-lite"/>
    </source>
</evidence>
<dbReference type="SUPFAM" id="SSF57196">
    <property type="entry name" value="EGF/Laminin"/>
    <property type="match status" value="4"/>
</dbReference>
<dbReference type="InterPro" id="IPR036383">
    <property type="entry name" value="TSP1_rpt_sf"/>
</dbReference>
<dbReference type="Pfam" id="PF07645">
    <property type="entry name" value="EGF_CA"/>
    <property type="match status" value="8"/>
</dbReference>
<feature type="domain" description="EGF-like" evidence="8">
    <location>
        <begin position="641"/>
        <end position="683"/>
    </location>
</feature>
<dbReference type="InterPro" id="IPR018097">
    <property type="entry name" value="EGF_Ca-bd_CS"/>
</dbReference>
<dbReference type="FunFam" id="2.10.25.10:FF:000139">
    <property type="entry name" value="Fibulin-1"/>
    <property type="match status" value="1"/>
</dbReference>
<proteinExistence type="predicted"/>
<feature type="domain" description="EGF-like" evidence="8">
    <location>
        <begin position="1595"/>
        <end position="1637"/>
    </location>
</feature>
<feature type="compositionally biased region" description="Low complexity" evidence="7">
    <location>
        <begin position="908"/>
        <end position="925"/>
    </location>
</feature>
<evidence type="ECO:0000313" key="11">
    <source>
        <dbReference type="EMBL" id="PVD35899.1"/>
    </source>
</evidence>
<dbReference type="InterPro" id="IPR024731">
    <property type="entry name" value="NELL2-like_EGF"/>
</dbReference>
<evidence type="ECO:0000259" key="10">
    <source>
        <dbReference type="PROSITE" id="PS51465"/>
    </source>
</evidence>
<feature type="domain" description="EGF-like" evidence="8">
    <location>
        <begin position="1468"/>
        <end position="1509"/>
    </location>
</feature>
<dbReference type="SMART" id="SM00181">
    <property type="entry name" value="EGF"/>
    <property type="match status" value="17"/>
</dbReference>
<feature type="region of interest" description="Disordered" evidence="7">
    <location>
        <begin position="905"/>
        <end position="927"/>
    </location>
</feature>
<dbReference type="SMART" id="SM00280">
    <property type="entry name" value="KAZAL"/>
    <property type="match status" value="3"/>
</dbReference>
<keyword evidence="5" id="KW-1015">Disulfide bond</keyword>
<comment type="caution">
    <text evidence="11">The sequence shown here is derived from an EMBL/GenBank/DDBJ whole genome shotgun (WGS) entry which is preliminary data.</text>
</comment>
<keyword evidence="12" id="KW-1185">Reference proteome</keyword>
<dbReference type="STRING" id="400727.A0A2T7PR51"/>
<reference evidence="11 12" key="1">
    <citation type="submission" date="2018-04" db="EMBL/GenBank/DDBJ databases">
        <title>The genome of golden apple snail Pomacea canaliculata provides insight into stress tolerance and invasive adaptation.</title>
        <authorList>
            <person name="Liu C."/>
            <person name="Liu B."/>
            <person name="Ren Y."/>
            <person name="Zhang Y."/>
            <person name="Wang H."/>
            <person name="Li S."/>
            <person name="Jiang F."/>
            <person name="Yin L."/>
            <person name="Zhang G."/>
            <person name="Qian W."/>
            <person name="Fan W."/>
        </authorList>
    </citation>
    <scope>NUCLEOTIDE SEQUENCE [LARGE SCALE GENOMIC DNA]</scope>
    <source>
        <strain evidence="11">SZHN2017</strain>
        <tissue evidence="11">Muscle</tissue>
    </source>
</reference>
<evidence type="ECO:0000256" key="3">
    <source>
        <dbReference type="ARBA" id="ARBA00022737"/>
    </source>
</evidence>
<organism evidence="11 12">
    <name type="scientific">Pomacea canaliculata</name>
    <name type="common">Golden apple snail</name>
    <dbReference type="NCBI Taxonomy" id="400727"/>
    <lineage>
        <taxon>Eukaryota</taxon>
        <taxon>Metazoa</taxon>
        <taxon>Spiralia</taxon>
        <taxon>Lophotrochozoa</taxon>
        <taxon>Mollusca</taxon>
        <taxon>Gastropoda</taxon>
        <taxon>Caenogastropoda</taxon>
        <taxon>Architaenioglossa</taxon>
        <taxon>Ampullarioidea</taxon>
        <taxon>Ampullariidae</taxon>
        <taxon>Pomacea</taxon>
    </lineage>
</organism>
<dbReference type="InterPro" id="IPR000742">
    <property type="entry name" value="EGF"/>
</dbReference>
<keyword evidence="2" id="KW-0732">Signal</keyword>
<dbReference type="FunFam" id="2.10.25.10:FF:000038">
    <property type="entry name" value="Fibrillin 2"/>
    <property type="match status" value="9"/>
</dbReference>
<dbReference type="PROSITE" id="PS50026">
    <property type="entry name" value="EGF_3"/>
    <property type="match status" value="13"/>
</dbReference>
<dbReference type="Proteomes" id="UP000245119">
    <property type="component" value="Linkage Group LG2"/>
</dbReference>
<evidence type="ECO:0008006" key="13">
    <source>
        <dbReference type="Google" id="ProtNLM"/>
    </source>
</evidence>
<dbReference type="SUPFAM" id="SSF82895">
    <property type="entry name" value="TSP-1 type 1 repeat"/>
    <property type="match status" value="1"/>
</dbReference>
<dbReference type="SUPFAM" id="SSF57567">
    <property type="entry name" value="Serine protease inhibitors"/>
    <property type="match status" value="1"/>
</dbReference>
<feature type="domain" description="Kazal-like" evidence="10">
    <location>
        <begin position="1847"/>
        <end position="1896"/>
    </location>
</feature>
<dbReference type="OrthoDB" id="4405280at2759"/>
<dbReference type="InterPro" id="IPR049883">
    <property type="entry name" value="NOTCH1_EGF-like"/>
</dbReference>
<dbReference type="SUPFAM" id="SSF100895">
    <property type="entry name" value="Kazal-type serine protease inhibitors"/>
    <property type="match status" value="2"/>
</dbReference>
<feature type="domain" description="EGF-like" evidence="8">
    <location>
        <begin position="1674"/>
        <end position="1715"/>
    </location>
</feature>
<feature type="domain" description="EGF-like" evidence="8">
    <location>
        <begin position="1340"/>
        <end position="1378"/>
    </location>
</feature>
<dbReference type="PANTHER" id="PTHR24039">
    <property type="entry name" value="FIBRILLIN-RELATED"/>
    <property type="match status" value="1"/>
</dbReference>
<dbReference type="InterPro" id="IPR000884">
    <property type="entry name" value="TSP1_rpt"/>
</dbReference>
<dbReference type="SMART" id="SM00209">
    <property type="entry name" value="TSP1"/>
    <property type="match status" value="1"/>
</dbReference>
<feature type="domain" description="Kazal-like" evidence="10">
    <location>
        <begin position="1767"/>
        <end position="1821"/>
    </location>
</feature>
<feature type="domain" description="EGF-like" evidence="8">
    <location>
        <begin position="1553"/>
        <end position="1594"/>
    </location>
</feature>
<evidence type="ECO:0000259" key="9">
    <source>
        <dbReference type="PROSITE" id="PS51233"/>
    </source>
</evidence>
<evidence type="ECO:0000313" key="12">
    <source>
        <dbReference type="Proteomes" id="UP000245119"/>
    </source>
</evidence>
<evidence type="ECO:0000259" key="8">
    <source>
        <dbReference type="PROSITE" id="PS50026"/>
    </source>
</evidence>
<protein>
    <recommendedName>
        <fullName evidence="13">Fibrillin-2</fullName>
    </recommendedName>
</protein>
<sequence length="2093" mass="226549">MWFDGLNRPIPVTCIFYPFPPRGEIVMQPPDFLTETVANQATNRNVTYYAVSITYMREVINSANYCNQPVYVFRTSTVPQDADPYGFFSQQQRIQQGVSTRELSADEIATACQEPPFAALCAKYGAPTGLVVTNKDVIPITRMYLKARTDSIVIAIANATCSYVEKDCEAIRKSGQSTPVDNSNYMIDPGQADAIQPFVASCEFTRDQGITKININDTFWQGTGINNDGTNGPFNFQFKNVYANATPAQVNSLSLRQVRMFSSSIGNNNINPEGLLTLYSGNTSNFGTPYSPGAVGCACGALDTCATPDLTCNCDARGPLTSDQGFITDSSVLPVVGFYRNIRSPSGRGRLSLTSVRCGPMWAYDMPKDCIEAYSLGFRYGINYTVSGEYLINPDNTTSSPFLVYCDYSDPTNPVTIVRPRRPRERVPVKNTTRVDYNGGPTDGQLAALLRISVYCYQPVRVALPQKQVALRFAGLSDIPQSYWSTGSGGENTCTCGTLQRCGGTRSYSQQRATKCNCDIGDDEDRSDAAILSIKAALPFRRFIADAFADGSLNLTVGNLYCASKPIGGKTAGSVGMTSYLWHYVQNSTSVNWASTTALHKRSVSTWPSGYECVCPDGWKGLGRAADDTEAPAANGRQCIDDNECLPGNNPCPPHNSLCANIPGSFICNCTEGYRNVDRLTCEDIDECAEKTHDCDVNAKCANTDGSFRCSCRTGFRGSGKRDDCSPVGQCTCFGDPHCLSFDKAWFHPQGGCENALVQNDCRLRGSATNPCPRFRVSTHHWNRGIEVPGVYAWIKEVKIVFGDNRIVLGQGGTIIVDGKLRSNMWSILSDDRTETIASVTRIGLSKVSMWTSCGLEVTWNGRDAVEILVPTSMMNKTCGMCGNYNGDKSDDWIVGPECPTLEGQQITTPHFTTPTTTTTTTTTTCNEGGPTNRQTLFSNSWTVNASQECTPDCNPSEPEPTCVSQYKSDYMCKKLFSETSPFANCLAQMPSDIREGLLFSCQFDLCHTNDTESTVCEVAETIANFCEEQMAGDPIVWRSPHLCGEPDCGVNEEFLICGPSEESTCNAPVSTYYQLCREGCFCVKGFRRQGDECLPESRCGCPYGEDLMKIGSQQVLNNCSLLVTCVGHEDHTEEPYSCSDIEECAIDDGIEACVCKEGTGTNSETGECIPGDHCAGNTECPATSECVTTRTSFYCNCSEGYINVDRTTCKDVNECTEGTSNCAENAECTNLDGGYTCNCATGYSGDGRTECKDNDECTEGTNDCDDNAECTNTDGGYNCTCKDGYSGDGMAGNCRDEDECSEGTSDCDANAKCTNTGGGYTCTCNEGYSGDGKTGNCQDDDECTDGTNDCDVNAECTNEEGGYTCACKDGYLGDGTAGSCKEDDDCLPGNNDCSENAVCVNTRESYECNCTEGYRNKDARTCEDIDECEEGSNNCDENAVCTNVPGSYECACVGDYIGDGSAGSCTKDNDCAPESNPCPINAKCVNTRDGFYCNCSEGYRNVDSVSCEDSDECAEGTNDCDVNAECTNEPGTFRCTCFGGYVGDGKAGNCKKDDDCKEGNNSCPKNSVCVNTPDGFSCNCTEGYHNVDAVTCEDEDECAEGSHDCDVNAECTNLDGSYQCACNEGYTGDGTFGTCIKPDLCKDISCTAVNTECRNGVCVCKEGYELDCEECKDIDECANSPDTCGHIGQVCINTPGSYRCECVDGFYADGGYCHDINECEDGSAVCGQHSECVNMLGAYDCVCCMGYSKHGASCRRDYNLDIIYGAPGLECCNYPGGNSDDPIPVCASDGRSHANYAAMVVDGCRRNKTVEVSYKGYCKTTCSEVECDRPFQKCVETEIGAQCACPVCDVDATKPLTPVCGSNGRIYQNECFYQLTMCSMGQRNVQLRPLTYCNETHPGTRQSSPFLSSKHWYAQRESPLGPWSAWSECSPKCGKGHTTRSRTASGPTAKQLTQRAVCYTPCENGPCEEDSCPNPGQVCEVGDNNEAVCTCPDCTGQSEEPVCALLGELVRTFENECQLRRSACELTKPYRVLEARACEDTPPTCTKTNYIPELVEGDCVATLPEDLGFCYGKCGQNPAWCCRPEGTENVKP</sequence>
<dbReference type="InterPro" id="IPR001881">
    <property type="entry name" value="EGF-like_Ca-bd_dom"/>
</dbReference>
<dbReference type="InterPro" id="IPR036084">
    <property type="entry name" value="Ser_inhib-like_sf"/>
</dbReference>
<dbReference type="InterPro" id="IPR009030">
    <property type="entry name" value="Growth_fac_rcpt_cys_sf"/>
</dbReference>
<feature type="domain" description="EGF-like" evidence="8">
    <location>
        <begin position="1212"/>
        <end position="1253"/>
    </location>
</feature>
<evidence type="ECO:0000256" key="6">
    <source>
        <dbReference type="PROSITE-ProRule" id="PRU00076"/>
    </source>
</evidence>
<dbReference type="PROSITE" id="PS50092">
    <property type="entry name" value="TSP1"/>
    <property type="match status" value="1"/>
</dbReference>
<dbReference type="InterPro" id="IPR002350">
    <property type="entry name" value="Kazal_dom"/>
</dbReference>
<dbReference type="InterPro" id="IPR036058">
    <property type="entry name" value="Kazal_dom_sf"/>
</dbReference>
<dbReference type="PROSITE" id="PS01186">
    <property type="entry name" value="EGF_2"/>
    <property type="match status" value="13"/>
</dbReference>
<dbReference type="Gene3D" id="3.30.60.30">
    <property type="match status" value="2"/>
</dbReference>
<feature type="domain" description="EGF-like" evidence="8">
    <location>
        <begin position="1297"/>
        <end position="1339"/>
    </location>
</feature>
<name>A0A2T7PR51_POMCA</name>
<dbReference type="PROSITE" id="PS00010">
    <property type="entry name" value="ASX_HYDROXYL"/>
    <property type="match status" value="14"/>
</dbReference>
<keyword evidence="1 6" id="KW-0245">EGF-like domain</keyword>
<dbReference type="InterPro" id="IPR000152">
    <property type="entry name" value="EGF-type_Asp/Asn_hydroxyl_site"/>
</dbReference>
<dbReference type="SMART" id="SM00216">
    <property type="entry name" value="VWD"/>
    <property type="match status" value="1"/>
</dbReference>
<dbReference type="Pfam" id="PF12947">
    <property type="entry name" value="EGF_3"/>
    <property type="match status" value="6"/>
</dbReference>
<feature type="domain" description="EGF-like" evidence="8">
    <location>
        <begin position="1510"/>
        <end position="1552"/>
    </location>
</feature>
<feature type="domain" description="EGF-like" evidence="8">
    <location>
        <begin position="1383"/>
        <end position="1424"/>
    </location>
</feature>
<accession>A0A2T7PR51</accession>
<dbReference type="Gene3D" id="2.10.25.10">
    <property type="entry name" value="Laminin"/>
    <property type="match status" value="16"/>
</dbReference>
<dbReference type="CDD" id="cd00054">
    <property type="entry name" value="EGF_CA"/>
    <property type="match status" value="10"/>
</dbReference>